<dbReference type="EMBL" id="UYRU01042684">
    <property type="protein sequence ID" value="VDK77131.1"/>
    <property type="molecule type" value="Genomic_DNA"/>
</dbReference>
<keyword evidence="3" id="KW-1185">Reference proteome</keyword>
<sequence length="165" mass="18209">MLDKRETTRPYVAHFYGPSTLAATETKPASADPDSIWLPYPDIFLVLSSMWSLLKVSWAASNLWFEVPIYTSLLPSNFFMLTGRLMAISTFAASAGLLPLLCVLLFQACVAVLTEVALSWGHTERSKPSKENVVARLLETASLLFDAPMSITFRLGPARIGCYCI</sequence>
<dbReference type="AlphaFoldDB" id="A0A3P6UIH8"/>
<evidence type="ECO:0000313" key="3">
    <source>
        <dbReference type="Proteomes" id="UP000281553"/>
    </source>
</evidence>
<feature type="transmembrane region" description="Helical" evidence="1">
    <location>
        <begin position="85"/>
        <end position="118"/>
    </location>
</feature>
<name>A0A3P6UIH8_DIBLA</name>
<evidence type="ECO:0000256" key="1">
    <source>
        <dbReference type="SAM" id="Phobius"/>
    </source>
</evidence>
<gene>
    <name evidence="2" type="ORF">DILT_LOCUS2827</name>
</gene>
<evidence type="ECO:0000313" key="2">
    <source>
        <dbReference type="EMBL" id="VDK77131.1"/>
    </source>
</evidence>
<keyword evidence="1" id="KW-0472">Membrane</keyword>
<feature type="transmembrane region" description="Helical" evidence="1">
    <location>
        <begin position="43"/>
        <end position="65"/>
    </location>
</feature>
<proteinExistence type="predicted"/>
<keyword evidence="1" id="KW-1133">Transmembrane helix</keyword>
<organism evidence="2 3">
    <name type="scientific">Dibothriocephalus latus</name>
    <name type="common">Fish tapeworm</name>
    <name type="synonym">Diphyllobothrium latum</name>
    <dbReference type="NCBI Taxonomy" id="60516"/>
    <lineage>
        <taxon>Eukaryota</taxon>
        <taxon>Metazoa</taxon>
        <taxon>Spiralia</taxon>
        <taxon>Lophotrochozoa</taxon>
        <taxon>Platyhelminthes</taxon>
        <taxon>Cestoda</taxon>
        <taxon>Eucestoda</taxon>
        <taxon>Diphyllobothriidea</taxon>
        <taxon>Diphyllobothriidae</taxon>
        <taxon>Dibothriocephalus</taxon>
    </lineage>
</organism>
<keyword evidence="1" id="KW-0812">Transmembrane</keyword>
<dbReference type="Proteomes" id="UP000281553">
    <property type="component" value="Unassembled WGS sequence"/>
</dbReference>
<protein>
    <submittedName>
        <fullName evidence="2">Uncharacterized protein</fullName>
    </submittedName>
</protein>
<accession>A0A3P6UIH8</accession>
<reference evidence="2 3" key="1">
    <citation type="submission" date="2018-11" db="EMBL/GenBank/DDBJ databases">
        <authorList>
            <consortium name="Pathogen Informatics"/>
        </authorList>
    </citation>
    <scope>NUCLEOTIDE SEQUENCE [LARGE SCALE GENOMIC DNA]</scope>
</reference>